<evidence type="ECO:0000313" key="2">
    <source>
        <dbReference type="EMBL" id="NHA68297.1"/>
    </source>
</evidence>
<feature type="transmembrane region" description="Helical" evidence="1">
    <location>
        <begin position="70"/>
        <end position="91"/>
    </location>
</feature>
<reference evidence="2" key="1">
    <citation type="submission" date="2020-03" db="EMBL/GenBank/DDBJ databases">
        <title>Phycicoccus flavus sp. nov., a novel endophytic actinobacterium isolated from branch of Kandelia candel.</title>
        <authorList>
            <person name="Tuo L."/>
        </authorList>
    </citation>
    <scope>NUCLEOTIDE SEQUENCE</scope>
    <source>
        <strain evidence="2">CMS6Z-2</strain>
    </source>
</reference>
<keyword evidence="1" id="KW-0812">Transmembrane</keyword>
<protein>
    <recommendedName>
        <fullName evidence="4">PH domain-containing protein</fullName>
    </recommendedName>
</protein>
<proteinExistence type="predicted"/>
<dbReference type="AlphaFoldDB" id="A0A8T6R2T8"/>
<comment type="caution">
    <text evidence="2">The sequence shown here is derived from an EMBL/GenBank/DDBJ whole genome shotgun (WGS) entry which is preliminary data.</text>
</comment>
<keyword evidence="3" id="KW-1185">Reference proteome</keyword>
<evidence type="ECO:0000313" key="3">
    <source>
        <dbReference type="Proteomes" id="UP000287866"/>
    </source>
</evidence>
<accession>A0A8T6R2T8</accession>
<dbReference type="Proteomes" id="UP000287866">
    <property type="component" value="Unassembled WGS sequence"/>
</dbReference>
<dbReference type="EMBL" id="SAYU02000026">
    <property type="protein sequence ID" value="NHA68297.1"/>
    <property type="molecule type" value="Genomic_DNA"/>
</dbReference>
<keyword evidence="1" id="KW-0472">Membrane</keyword>
<evidence type="ECO:0000256" key="1">
    <source>
        <dbReference type="SAM" id="Phobius"/>
    </source>
</evidence>
<evidence type="ECO:0008006" key="4">
    <source>
        <dbReference type="Google" id="ProtNLM"/>
    </source>
</evidence>
<dbReference type="RefSeq" id="WP_165566511.1">
    <property type="nucleotide sequence ID" value="NZ_SAYU02000026.1"/>
</dbReference>
<organism evidence="2 3">
    <name type="scientific">Phycicoccus flavus</name>
    <dbReference type="NCBI Taxonomy" id="2502783"/>
    <lineage>
        <taxon>Bacteria</taxon>
        <taxon>Bacillati</taxon>
        <taxon>Actinomycetota</taxon>
        <taxon>Actinomycetes</taxon>
        <taxon>Micrococcales</taxon>
        <taxon>Intrasporangiaceae</taxon>
        <taxon>Phycicoccus</taxon>
    </lineage>
</organism>
<keyword evidence="1" id="KW-1133">Transmembrane helix</keyword>
<gene>
    <name evidence="2" type="ORF">EPD83_009570</name>
</gene>
<name>A0A8T6R2T8_9MICO</name>
<feature type="transmembrane region" description="Helical" evidence="1">
    <location>
        <begin position="26"/>
        <end position="50"/>
    </location>
</feature>
<sequence length="202" mass="21764">MTDPGEEWARTLRSQGRVDLVESRRWAAGFALPSVVFVAFGLVLAGVVQLDGGPPDLSTDGRVEVLLARLFGGFSTLLFGVALILTLRMIVAPRLAFSVTTDGVVLRAGWPPAPWNEMFAVEAVDLHRNRTVMLLLTSAEYDRIAARSRGGRLFSGVAQGITGGPALPLPTTARYDRDAMTDWLQSELEARRTAEPGTGATL</sequence>